<sequence>MRGSSIDVAAYAKIALLVGLFLGLGLAYRRSGRSEAIGAMTVCTGLFIAFTASLSLFNYLLTPNPRPLIDPWLQAADSALGYHWPDAIAWAAEHPLFNEAMRFAYMATLPQIAVLVAVLGLTKRLEDLYSLLLTVTITGTIAVMFWGLFPSAGAKSFHHISSALLHLVRPVVDPAYGAEILALVKNGAPYLSPDEFRGLIAFPSFHIVLAVTATWHARHINWLFGPYLLVNLIVLPAVLVHGGHHLVDIPAGMAVFAFGLYCAREILHPAAARAAIPAT</sequence>
<dbReference type="STRING" id="1873176.BFN67_14665"/>
<dbReference type="Proteomes" id="UP000191905">
    <property type="component" value="Unassembled WGS sequence"/>
</dbReference>
<comment type="caution">
    <text evidence="3">The sequence shown here is derived from an EMBL/GenBank/DDBJ whole genome shotgun (WGS) entry which is preliminary data.</text>
</comment>
<reference evidence="3 4" key="1">
    <citation type="journal article" date="2016" name="Int. J. Syst. Evol. Microbiol.">
        <title>Pseudaminobacter manganicus sp. nov., isolated from sludge of a manganese mine.</title>
        <authorList>
            <person name="Li J."/>
            <person name="Huang J."/>
            <person name="Liao S."/>
            <person name="Wang G."/>
        </authorList>
    </citation>
    <scope>NUCLEOTIDE SEQUENCE [LARGE SCALE GENOMIC DNA]</scope>
    <source>
        <strain evidence="3 4">JH-7</strain>
    </source>
</reference>
<evidence type="ECO:0000256" key="1">
    <source>
        <dbReference type="SAM" id="Phobius"/>
    </source>
</evidence>
<keyword evidence="4" id="KW-1185">Reference proteome</keyword>
<name>A0A1V8RTS7_9HYPH</name>
<dbReference type="InterPro" id="IPR026841">
    <property type="entry name" value="Aur1/Ipt1"/>
</dbReference>
<feature type="transmembrane region" description="Helical" evidence="1">
    <location>
        <begin position="128"/>
        <end position="149"/>
    </location>
</feature>
<dbReference type="Pfam" id="PF14378">
    <property type="entry name" value="PAP2_3"/>
    <property type="match status" value="1"/>
</dbReference>
<organism evidence="3 4">
    <name type="scientific">Manganibacter manganicus</name>
    <dbReference type="NCBI Taxonomy" id="1873176"/>
    <lineage>
        <taxon>Bacteria</taxon>
        <taxon>Pseudomonadati</taxon>
        <taxon>Pseudomonadota</taxon>
        <taxon>Alphaproteobacteria</taxon>
        <taxon>Hyphomicrobiales</taxon>
        <taxon>Phyllobacteriaceae</taxon>
        <taxon>Manganibacter</taxon>
    </lineage>
</organism>
<keyword evidence="1" id="KW-0812">Transmembrane</keyword>
<proteinExistence type="predicted"/>
<feature type="transmembrane region" description="Helical" evidence="1">
    <location>
        <begin position="6"/>
        <end position="27"/>
    </location>
</feature>
<keyword evidence="1" id="KW-1133">Transmembrane helix</keyword>
<dbReference type="EMBL" id="MDET01000008">
    <property type="protein sequence ID" value="OQM76429.1"/>
    <property type="molecule type" value="Genomic_DNA"/>
</dbReference>
<keyword evidence="1" id="KW-0472">Membrane</keyword>
<feature type="transmembrane region" description="Helical" evidence="1">
    <location>
        <begin position="196"/>
        <end position="215"/>
    </location>
</feature>
<feature type="transmembrane region" description="Helical" evidence="1">
    <location>
        <begin position="103"/>
        <end position="121"/>
    </location>
</feature>
<feature type="transmembrane region" description="Helical" evidence="1">
    <location>
        <begin position="246"/>
        <end position="263"/>
    </location>
</feature>
<evidence type="ECO:0000313" key="3">
    <source>
        <dbReference type="EMBL" id="OQM76429.1"/>
    </source>
</evidence>
<accession>A0A1V8RTS7</accession>
<feature type="transmembrane region" description="Helical" evidence="1">
    <location>
        <begin position="39"/>
        <end position="61"/>
    </location>
</feature>
<gene>
    <name evidence="3" type="ORF">BFN67_14665</name>
</gene>
<protein>
    <recommendedName>
        <fullName evidence="2">Inositolphosphotransferase Aur1/Ipt1 domain-containing protein</fullName>
    </recommendedName>
</protein>
<evidence type="ECO:0000313" key="4">
    <source>
        <dbReference type="Proteomes" id="UP000191905"/>
    </source>
</evidence>
<dbReference type="AlphaFoldDB" id="A0A1V8RTS7"/>
<feature type="transmembrane region" description="Helical" evidence="1">
    <location>
        <begin position="222"/>
        <end position="240"/>
    </location>
</feature>
<evidence type="ECO:0000259" key="2">
    <source>
        <dbReference type="Pfam" id="PF14378"/>
    </source>
</evidence>
<dbReference type="GO" id="GO:0016020">
    <property type="term" value="C:membrane"/>
    <property type="evidence" value="ECO:0007669"/>
    <property type="project" value="UniProtKB-SubCell"/>
</dbReference>
<feature type="domain" description="Inositolphosphotransferase Aur1/Ipt1" evidence="2">
    <location>
        <begin position="72"/>
        <end position="260"/>
    </location>
</feature>